<dbReference type="PRINTS" id="PR00326">
    <property type="entry name" value="GTP1OBG"/>
</dbReference>
<dbReference type="GO" id="GO:0046872">
    <property type="term" value="F:metal ion binding"/>
    <property type="evidence" value="ECO:0007669"/>
    <property type="project" value="UniProtKB-KW"/>
</dbReference>
<dbReference type="InterPro" id="IPR012675">
    <property type="entry name" value="Beta-grasp_dom_sf"/>
</dbReference>
<dbReference type="PANTHER" id="PTHR23305:SF18">
    <property type="entry name" value="OBG-TYPE G DOMAIN-CONTAINING PROTEIN"/>
    <property type="match status" value="1"/>
</dbReference>
<dbReference type="InterPro" id="IPR012676">
    <property type="entry name" value="TGS-like"/>
</dbReference>
<dbReference type="FunFam" id="3.10.20.30:FF:000001">
    <property type="entry name" value="Ribosome-binding ATPase YchF"/>
    <property type="match status" value="1"/>
</dbReference>
<gene>
    <name evidence="5" type="primary">ychF</name>
    <name evidence="7" type="ORF">COW24_00175</name>
</gene>
<sequence length="355" mass="38504">MALQIGIVGLPNVGKSTLFQALTRTAVPAENYPFCTIDPNVGVVAVPDERIGKIAEVAKTATIIPTTIEFVDIAGLVAGAHKGEGLGNKFLQHIREVDAIAEVVRIFNDADVIHVAGQANPKDDMETIHLELMMADLQVIEKLIAAADKKARGQDKEAVAELAVYQKIEAALNAGELANTLELDEEEAEIARKSQLLTRKPFLFVANADEGATIEDVPEALHPYSPVLISAKIEAELARLPEADAKEMMEGLGLGESGLTRLIRQGYKTLDLITYFTAGEKEARAWTVRRGAKAPEAAGVIHSDFEKGFIRAEVITYEDFIACGGWAGGRTKGKVRMEGKEYEFQDGDITLFHHS</sequence>
<dbReference type="FunFam" id="1.10.150.300:FF:000001">
    <property type="entry name" value="Ribosome-binding ATPase YchF"/>
    <property type="match status" value="1"/>
</dbReference>
<dbReference type="InterPro" id="IPR031167">
    <property type="entry name" value="G_OBG"/>
</dbReference>
<dbReference type="InterPro" id="IPR041706">
    <property type="entry name" value="YchF_N"/>
</dbReference>
<dbReference type="Gene3D" id="1.10.150.300">
    <property type="entry name" value="TGS-like domain"/>
    <property type="match status" value="1"/>
</dbReference>
<dbReference type="Pfam" id="PF06071">
    <property type="entry name" value="YchF-GTPase_C"/>
    <property type="match status" value="1"/>
</dbReference>
<dbReference type="InterPro" id="IPR013029">
    <property type="entry name" value="YchF_C"/>
</dbReference>
<dbReference type="EMBL" id="PFGC01000005">
    <property type="protein sequence ID" value="PIW37423.1"/>
    <property type="molecule type" value="Genomic_DNA"/>
</dbReference>
<comment type="similarity">
    <text evidence="5">Belongs to the TRAFAC class OBG-HflX-like GTPase superfamily. OBG GTPase family. YchF/OLA1 subfamily.</text>
</comment>
<dbReference type="NCBIfam" id="TIGR00092">
    <property type="entry name" value="redox-regulated ATPase YchF"/>
    <property type="match status" value="1"/>
</dbReference>
<dbReference type="AlphaFoldDB" id="A0A2M7H5C2"/>
<proteinExistence type="inferred from homology"/>
<dbReference type="HAMAP" id="MF_00944">
    <property type="entry name" value="YchF_OLA1_ATPase"/>
    <property type="match status" value="1"/>
</dbReference>
<dbReference type="PIRSF" id="PIRSF006641">
    <property type="entry name" value="CHP00092"/>
    <property type="match status" value="1"/>
</dbReference>
<keyword evidence="1" id="KW-0479">Metal-binding</keyword>
<feature type="domain" description="OBG-type G" evidence="6">
    <location>
        <begin position="3"/>
        <end position="249"/>
    </location>
</feature>
<feature type="binding site" evidence="5">
    <location>
        <begin position="12"/>
        <end position="17"/>
    </location>
    <ligand>
        <name>ATP</name>
        <dbReference type="ChEBI" id="CHEBI:30616"/>
    </ligand>
</feature>
<dbReference type="GO" id="GO:0016887">
    <property type="term" value="F:ATP hydrolysis activity"/>
    <property type="evidence" value="ECO:0007669"/>
    <property type="project" value="UniProtKB-UniRule"/>
</dbReference>
<dbReference type="InterPro" id="IPR006073">
    <property type="entry name" value="GTP-bd"/>
</dbReference>
<dbReference type="CDD" id="cd01900">
    <property type="entry name" value="YchF"/>
    <property type="match status" value="1"/>
</dbReference>
<dbReference type="Pfam" id="PF01926">
    <property type="entry name" value="MMR_HSR1"/>
    <property type="match status" value="1"/>
</dbReference>
<dbReference type="GO" id="GO:0043023">
    <property type="term" value="F:ribosomal large subunit binding"/>
    <property type="evidence" value="ECO:0007669"/>
    <property type="project" value="UniProtKB-UniRule"/>
</dbReference>
<evidence type="ECO:0000256" key="1">
    <source>
        <dbReference type="ARBA" id="ARBA00022723"/>
    </source>
</evidence>
<evidence type="ECO:0000256" key="5">
    <source>
        <dbReference type="HAMAP-Rule" id="MF_00944"/>
    </source>
</evidence>
<dbReference type="InterPro" id="IPR004396">
    <property type="entry name" value="ATPase_YchF/OLA1"/>
</dbReference>
<dbReference type="InterPro" id="IPR023192">
    <property type="entry name" value="TGS-like_dom_sf"/>
</dbReference>
<dbReference type="InterPro" id="IPR027417">
    <property type="entry name" value="P-loop_NTPase"/>
</dbReference>
<keyword evidence="3 5" id="KW-0067">ATP-binding</keyword>
<evidence type="ECO:0000313" key="8">
    <source>
        <dbReference type="Proteomes" id="UP000230292"/>
    </source>
</evidence>
<dbReference type="PANTHER" id="PTHR23305">
    <property type="entry name" value="OBG GTPASE FAMILY"/>
    <property type="match status" value="1"/>
</dbReference>
<reference evidence="7 8" key="1">
    <citation type="submission" date="2017-09" db="EMBL/GenBank/DDBJ databases">
        <title>Depth-based differentiation of microbial function through sediment-hosted aquifers and enrichment of novel symbionts in the deep terrestrial subsurface.</title>
        <authorList>
            <person name="Probst A.J."/>
            <person name="Ladd B."/>
            <person name="Jarett J.K."/>
            <person name="Geller-Mcgrath D.E."/>
            <person name="Sieber C.M."/>
            <person name="Emerson J.B."/>
            <person name="Anantharaman K."/>
            <person name="Thomas B.C."/>
            <person name="Malmstrom R."/>
            <person name="Stieglmeier M."/>
            <person name="Klingl A."/>
            <person name="Woyke T."/>
            <person name="Ryan C.M."/>
            <person name="Banfield J.F."/>
        </authorList>
    </citation>
    <scope>NUCLEOTIDE SEQUENCE [LARGE SCALE GENOMIC DNA]</scope>
    <source>
        <strain evidence="7">CG15_BIG_FIL_POST_REV_8_21_14_020_45_12</strain>
    </source>
</reference>
<dbReference type="GO" id="GO:0005524">
    <property type="term" value="F:ATP binding"/>
    <property type="evidence" value="ECO:0007669"/>
    <property type="project" value="UniProtKB-UniRule"/>
</dbReference>
<organism evidence="7 8">
    <name type="scientific">Candidatus Kerfeldbacteria bacterium CG15_BIG_FIL_POST_REV_8_21_14_020_45_12</name>
    <dbReference type="NCBI Taxonomy" id="2014247"/>
    <lineage>
        <taxon>Bacteria</taxon>
        <taxon>Candidatus Kerfeldiibacteriota</taxon>
    </lineage>
</organism>
<evidence type="ECO:0000259" key="6">
    <source>
        <dbReference type="PROSITE" id="PS51710"/>
    </source>
</evidence>
<dbReference type="Gene3D" id="3.10.20.30">
    <property type="match status" value="1"/>
</dbReference>
<dbReference type="SUPFAM" id="SSF52540">
    <property type="entry name" value="P-loop containing nucleoside triphosphate hydrolases"/>
    <property type="match status" value="1"/>
</dbReference>
<dbReference type="GO" id="GO:0005525">
    <property type="term" value="F:GTP binding"/>
    <property type="evidence" value="ECO:0007669"/>
    <property type="project" value="InterPro"/>
</dbReference>
<name>A0A2M7H5C2_9BACT</name>
<dbReference type="Gene3D" id="3.40.50.300">
    <property type="entry name" value="P-loop containing nucleotide triphosphate hydrolases"/>
    <property type="match status" value="1"/>
</dbReference>
<dbReference type="SUPFAM" id="SSF81271">
    <property type="entry name" value="TGS-like"/>
    <property type="match status" value="1"/>
</dbReference>
<dbReference type="Proteomes" id="UP000230292">
    <property type="component" value="Unassembled WGS sequence"/>
</dbReference>
<evidence type="ECO:0000256" key="4">
    <source>
        <dbReference type="ARBA" id="ARBA00022842"/>
    </source>
</evidence>
<dbReference type="GO" id="GO:0005737">
    <property type="term" value="C:cytoplasm"/>
    <property type="evidence" value="ECO:0007669"/>
    <property type="project" value="TreeGrafter"/>
</dbReference>
<dbReference type="CDD" id="cd04867">
    <property type="entry name" value="TGS_YchF_OLA1"/>
    <property type="match status" value="1"/>
</dbReference>
<accession>A0A2M7H5C2</accession>
<keyword evidence="2 5" id="KW-0547">Nucleotide-binding</keyword>
<protein>
    <recommendedName>
        <fullName evidence="5">Ribosome-binding ATPase YchF</fullName>
    </recommendedName>
</protein>
<evidence type="ECO:0000256" key="3">
    <source>
        <dbReference type="ARBA" id="ARBA00022840"/>
    </source>
</evidence>
<evidence type="ECO:0000256" key="2">
    <source>
        <dbReference type="ARBA" id="ARBA00022741"/>
    </source>
</evidence>
<evidence type="ECO:0000313" key="7">
    <source>
        <dbReference type="EMBL" id="PIW37423.1"/>
    </source>
</evidence>
<keyword evidence="4" id="KW-0460">Magnesium</keyword>
<comment type="caution">
    <text evidence="7">The sequence shown here is derived from an EMBL/GenBank/DDBJ whole genome shotgun (WGS) entry which is preliminary data.</text>
</comment>
<comment type="function">
    <text evidence="5">ATPase that binds to both the 70S ribosome and the 50S ribosomal subunit in a nucleotide-independent manner.</text>
</comment>
<dbReference type="PROSITE" id="PS51710">
    <property type="entry name" value="G_OBG"/>
    <property type="match status" value="1"/>
</dbReference>